<dbReference type="Proteomes" id="UP000182114">
    <property type="component" value="Unassembled WGS sequence"/>
</dbReference>
<accession>A0A1G7LI58</accession>
<evidence type="ECO:0000256" key="1">
    <source>
        <dbReference type="SAM" id="Phobius"/>
    </source>
</evidence>
<keyword evidence="1" id="KW-1133">Transmembrane helix</keyword>
<proteinExistence type="predicted"/>
<gene>
    <name evidence="2" type="ORF">SAMN04487992_11826</name>
</gene>
<dbReference type="EMBL" id="FNBD01000018">
    <property type="protein sequence ID" value="SDF49034.1"/>
    <property type="molecule type" value="Genomic_DNA"/>
</dbReference>
<evidence type="ECO:0000313" key="2">
    <source>
        <dbReference type="EMBL" id="SDF49034.1"/>
    </source>
</evidence>
<keyword evidence="3" id="KW-1185">Reference proteome</keyword>
<keyword evidence="1" id="KW-0472">Membrane</keyword>
<name>A0A1G7LI58_9FLAO</name>
<feature type="transmembrane region" description="Helical" evidence="1">
    <location>
        <begin position="6"/>
        <end position="23"/>
    </location>
</feature>
<keyword evidence="1" id="KW-0812">Transmembrane</keyword>
<reference evidence="3" key="1">
    <citation type="submission" date="2016-10" db="EMBL/GenBank/DDBJ databases">
        <authorList>
            <person name="Varghese N."/>
            <person name="Submissions S."/>
        </authorList>
    </citation>
    <scope>NUCLEOTIDE SEQUENCE [LARGE SCALE GENOMIC DNA]</scope>
    <source>
        <strain evidence="3">DSM 24729</strain>
    </source>
</reference>
<dbReference type="AlphaFoldDB" id="A0A1G7LI58"/>
<protein>
    <submittedName>
        <fullName evidence="2">Uncharacterized protein</fullName>
    </submittedName>
</protein>
<organism evidence="2 3">
    <name type="scientific">Cellulophaga baltica</name>
    <dbReference type="NCBI Taxonomy" id="76594"/>
    <lineage>
        <taxon>Bacteria</taxon>
        <taxon>Pseudomonadati</taxon>
        <taxon>Bacteroidota</taxon>
        <taxon>Flavobacteriia</taxon>
        <taxon>Flavobacteriales</taxon>
        <taxon>Flavobacteriaceae</taxon>
        <taxon>Cellulophaga</taxon>
    </lineage>
</organism>
<evidence type="ECO:0000313" key="3">
    <source>
        <dbReference type="Proteomes" id="UP000182114"/>
    </source>
</evidence>
<sequence>MIYFILLLELYIVLHLSLVVYLAQKKLNEEIKLANFYTTKTKK</sequence>